<dbReference type="AlphaFoldDB" id="M0CKP0"/>
<evidence type="ECO:0000259" key="16">
    <source>
        <dbReference type="PROSITE" id="PS50857"/>
    </source>
</evidence>
<dbReference type="GO" id="GO:0004129">
    <property type="term" value="F:cytochrome-c oxidase activity"/>
    <property type="evidence" value="ECO:0007669"/>
    <property type="project" value="UniProtKB-EC"/>
</dbReference>
<keyword evidence="5 12" id="KW-0812">Transmembrane</keyword>
<feature type="transmembrane region" description="Helical" evidence="14">
    <location>
        <begin position="78"/>
        <end position="95"/>
    </location>
</feature>
<keyword evidence="12" id="KW-0408">Iron</keyword>
<dbReference type="Gene3D" id="2.60.40.420">
    <property type="entry name" value="Cupredoxins - blue copper proteins"/>
    <property type="match status" value="1"/>
</dbReference>
<feature type="transmembrane region" description="Helical" evidence="14">
    <location>
        <begin position="126"/>
        <end position="149"/>
    </location>
</feature>
<evidence type="ECO:0000256" key="14">
    <source>
        <dbReference type="SAM" id="Phobius"/>
    </source>
</evidence>
<feature type="region of interest" description="Disordered" evidence="13">
    <location>
        <begin position="30"/>
        <end position="57"/>
    </location>
</feature>
<evidence type="ECO:0000256" key="10">
    <source>
        <dbReference type="ARBA" id="ARBA00023008"/>
    </source>
</evidence>
<dbReference type="PROSITE" id="PS50857">
    <property type="entry name" value="COX2_CUA"/>
    <property type="match status" value="1"/>
</dbReference>
<feature type="transmembrane region" description="Helical" evidence="14">
    <location>
        <begin position="282"/>
        <end position="305"/>
    </location>
</feature>
<evidence type="ECO:0000313" key="18">
    <source>
        <dbReference type="Proteomes" id="UP000011626"/>
    </source>
</evidence>
<feature type="compositionally biased region" description="Low complexity" evidence="13">
    <location>
        <begin position="908"/>
        <end position="922"/>
    </location>
</feature>
<feature type="transmembrane region" description="Helical" evidence="14">
    <location>
        <begin position="364"/>
        <end position="385"/>
    </location>
</feature>
<feature type="transmembrane region" description="Helical" evidence="14">
    <location>
        <begin position="336"/>
        <end position="352"/>
    </location>
</feature>
<gene>
    <name evidence="17" type="ORF">C475_16129</name>
</gene>
<keyword evidence="4 12" id="KW-0679">Respiratory chain</keyword>
<dbReference type="InterPro" id="IPR000883">
    <property type="entry name" value="Cyt_C_Oxase_1"/>
</dbReference>
<dbReference type="GO" id="GO:0005507">
    <property type="term" value="F:copper ion binding"/>
    <property type="evidence" value="ECO:0007669"/>
    <property type="project" value="InterPro"/>
</dbReference>
<evidence type="ECO:0000256" key="8">
    <source>
        <dbReference type="ARBA" id="ARBA00022982"/>
    </source>
</evidence>
<dbReference type="InterPro" id="IPR023615">
    <property type="entry name" value="Cyt_c_Oxase_su1_BS"/>
</dbReference>
<reference evidence="17 18" key="1">
    <citation type="journal article" date="2014" name="PLoS Genet.">
        <title>Phylogenetically driven sequencing of extremely halophilic archaea reveals strategies for static and dynamic osmo-response.</title>
        <authorList>
            <person name="Becker E.A."/>
            <person name="Seitzer P.M."/>
            <person name="Tritt A."/>
            <person name="Larsen D."/>
            <person name="Krusor M."/>
            <person name="Yao A.I."/>
            <person name="Wu D."/>
            <person name="Madern D."/>
            <person name="Eisen J.A."/>
            <person name="Darling A.E."/>
            <person name="Facciotti M.T."/>
        </authorList>
    </citation>
    <scope>NUCLEOTIDE SEQUENCE [LARGE SCALE GENOMIC DNA]</scope>
    <source>
        <strain evidence="17 18">2-9-1</strain>
    </source>
</reference>
<feature type="transmembrane region" description="Helical" evidence="14">
    <location>
        <begin position="501"/>
        <end position="521"/>
    </location>
</feature>
<feature type="compositionally biased region" description="Acidic residues" evidence="13">
    <location>
        <begin position="609"/>
        <end position="634"/>
    </location>
</feature>
<evidence type="ECO:0000256" key="11">
    <source>
        <dbReference type="ARBA" id="ARBA00023136"/>
    </source>
</evidence>
<keyword evidence="11 14" id="KW-0472">Membrane</keyword>
<keyword evidence="9 14" id="KW-1133">Transmembrane helix</keyword>
<evidence type="ECO:0000256" key="13">
    <source>
        <dbReference type="SAM" id="MobiDB-lite"/>
    </source>
</evidence>
<comment type="caution">
    <text evidence="17">The sequence shown here is derived from an EMBL/GenBank/DDBJ whole genome shotgun (WGS) entry which is preliminary data.</text>
</comment>
<dbReference type="InterPro" id="IPR036257">
    <property type="entry name" value="Cyt_c_oxidase_su2_TM_sf"/>
</dbReference>
<dbReference type="InterPro" id="IPR014222">
    <property type="entry name" value="Cyt_c_oxidase_su2"/>
</dbReference>
<dbReference type="GO" id="GO:0022904">
    <property type="term" value="P:respiratory electron transport chain"/>
    <property type="evidence" value="ECO:0007669"/>
    <property type="project" value="TreeGrafter"/>
</dbReference>
<accession>M0CKP0</accession>
<dbReference type="RefSeq" id="WP_006884893.1">
    <property type="nucleotide sequence ID" value="NZ_AOIU01000034.1"/>
</dbReference>
<evidence type="ECO:0000256" key="1">
    <source>
        <dbReference type="ARBA" id="ARBA00004141"/>
    </source>
</evidence>
<feature type="transmembrane region" description="Helical" evidence="14">
    <location>
        <begin position="709"/>
        <end position="729"/>
    </location>
</feature>
<evidence type="ECO:0000256" key="9">
    <source>
        <dbReference type="ARBA" id="ARBA00022989"/>
    </source>
</evidence>
<dbReference type="GO" id="GO:0009060">
    <property type="term" value="P:aerobic respiration"/>
    <property type="evidence" value="ECO:0007669"/>
    <property type="project" value="InterPro"/>
</dbReference>
<feature type="compositionally biased region" description="Low complexity" evidence="13">
    <location>
        <begin position="43"/>
        <end position="57"/>
    </location>
</feature>
<dbReference type="GO" id="GO:0016020">
    <property type="term" value="C:membrane"/>
    <property type="evidence" value="ECO:0007669"/>
    <property type="project" value="UniProtKB-SubCell"/>
</dbReference>
<dbReference type="GO" id="GO:0015990">
    <property type="term" value="P:electron transport coupled proton transport"/>
    <property type="evidence" value="ECO:0007669"/>
    <property type="project" value="TreeGrafter"/>
</dbReference>
<dbReference type="EC" id="7.1.1.9" evidence="2"/>
<proteinExistence type="inferred from homology"/>
<keyword evidence="3 12" id="KW-0813">Transport</keyword>
<dbReference type="PANTHER" id="PTHR10422">
    <property type="entry name" value="CYTOCHROME C OXIDASE SUBUNIT 1"/>
    <property type="match status" value="1"/>
</dbReference>
<feature type="transmembrane region" description="Helical" evidence="14">
    <location>
        <begin position="237"/>
        <end position="262"/>
    </location>
</feature>
<evidence type="ECO:0000256" key="3">
    <source>
        <dbReference type="ARBA" id="ARBA00022448"/>
    </source>
</evidence>
<dbReference type="OrthoDB" id="238200at2157"/>
<dbReference type="Pfam" id="PF00116">
    <property type="entry name" value="COX2"/>
    <property type="match status" value="1"/>
</dbReference>
<dbReference type="GO" id="GO:0016491">
    <property type="term" value="F:oxidoreductase activity"/>
    <property type="evidence" value="ECO:0007669"/>
    <property type="project" value="InterPro"/>
</dbReference>
<feature type="compositionally biased region" description="Low complexity" evidence="13">
    <location>
        <begin position="635"/>
        <end position="650"/>
    </location>
</feature>
<dbReference type="NCBIfam" id="TIGR02866">
    <property type="entry name" value="CoxB"/>
    <property type="match status" value="1"/>
</dbReference>
<dbReference type="InterPro" id="IPR001505">
    <property type="entry name" value="Copper_CuA"/>
</dbReference>
<evidence type="ECO:0000259" key="15">
    <source>
        <dbReference type="PROSITE" id="PS50855"/>
    </source>
</evidence>
<keyword evidence="12" id="KW-0349">Heme</keyword>
<dbReference type="Pfam" id="PF02790">
    <property type="entry name" value="COX2_TM"/>
    <property type="match status" value="1"/>
</dbReference>
<feature type="region of interest" description="Disordered" evidence="13">
    <location>
        <begin position="908"/>
        <end position="930"/>
    </location>
</feature>
<sequence length="930" mass="99948">MSGLLAGLAVVVPCVLLAIVWVRTEPFADSPERRDEPAVPSEDATQADDATPATDGGTVRAKPLGPLRWLTTVDHRDVGLLYLAFGTVAGLWGGMDAMMMRTELLTASVSVWDAETYNALFTTHGITMLFFFAAPVFAGIANYVIPLLIGADDMAFPRINALAFWLLPPALLIARAGIVTELIGKTLEGALGLLPPNAMAPFGGLGTVVDPLLALEPPGIGWTMYTPLSIQDPNQQVNLLLLGLHLSGVATTMGAINFIATIVSERGEEVSWADLDLFSWNILTQSGIILFAFPLLGSAMVMLLLDRVVGTTFFAVDGGGPILWQHLFWFFGHPEVYILVLPAFGLVSYILPKFAGRELFGFRFVVYSTLAIGVLSFGVWAHHMFATGIDPRVRASFMFVSIAIAVPSAVKTFNWIATLWNGRVRLTAPMLFCLGGLALFVVGGITGVFLAAIPFNLVVHDTYYVVGHFHLIVMGVIPFSMFAACYYWFPMITGRWYNRPVAVAQALVLSVGSAVTFLPMLVTGTEGLPRRYAAYPQVFELLNQVSSAGAYLIGLAAVLWVFNMVQSYRVGPPVTDDDVWDLAETDQRAREWHHPAGRPTQRAPAVDDAAPEDDESDERDAGTDGDEPTDDTAPDGDPAGADASAEPVRGSALDLSSSDDAIGGRGALRLVAVVTVAIAVLVVAGRLLLPLTGFDSTTEALIRTLNRRLLLVAVPLALLVEAVLVYAVWRFRGGVAVPTPDNTTLEISWTVATAFVLLFVAVVSYGVLGSPFVTATPEPAGERPADAVEIEIVAEQFDYDVRYTGANVSVESTDVIYAPTDRPVYFEVRAEDVLHSVHVPALGLKQDAFPAQWNLLHTRLLDPGDYRLYCAEFCGVGHSRMRTTLSVVPPEQYRQRVDALADGNANAVTGAAGNTTAGNATARSPSPRTG</sequence>
<name>M0CKP0_9EURY</name>
<evidence type="ECO:0000256" key="2">
    <source>
        <dbReference type="ARBA" id="ARBA00012949"/>
    </source>
</evidence>
<evidence type="ECO:0000256" key="12">
    <source>
        <dbReference type="RuleBase" id="RU000370"/>
    </source>
</evidence>
<dbReference type="eggNOG" id="arCOG01235">
    <property type="taxonomic scope" value="Archaea"/>
</dbReference>
<comment type="similarity">
    <text evidence="12">Belongs to the heme-copper respiratory oxidase family.</text>
</comment>
<feature type="transmembrane region" description="Helical" evidence="14">
    <location>
        <begin position="6"/>
        <end position="24"/>
    </location>
</feature>
<feature type="transmembrane region" description="Helical" evidence="14">
    <location>
        <begin position="431"/>
        <end position="455"/>
    </location>
</feature>
<evidence type="ECO:0000256" key="7">
    <source>
        <dbReference type="ARBA" id="ARBA00022967"/>
    </source>
</evidence>
<comment type="subcellular location">
    <subcellularLocation>
        <location evidence="1">Membrane</location>
        <topology evidence="1">Multi-pass membrane protein</topology>
    </subcellularLocation>
</comment>
<dbReference type="Pfam" id="PF00115">
    <property type="entry name" value="COX1"/>
    <property type="match status" value="1"/>
</dbReference>
<dbReference type="InterPro" id="IPR036927">
    <property type="entry name" value="Cyt_c_oxase-like_su1_sf"/>
</dbReference>
<feature type="domain" description="Cytochrome oxidase subunit I profile" evidence="15">
    <location>
        <begin position="63"/>
        <end position="585"/>
    </location>
</feature>
<dbReference type="Gene3D" id="1.20.210.10">
    <property type="entry name" value="Cytochrome c oxidase-like, subunit I domain"/>
    <property type="match status" value="1"/>
</dbReference>
<keyword evidence="18" id="KW-1185">Reference proteome</keyword>
<feature type="transmembrane region" description="Helical" evidence="14">
    <location>
        <begin position="541"/>
        <end position="562"/>
    </location>
</feature>
<evidence type="ECO:0000256" key="4">
    <source>
        <dbReference type="ARBA" id="ARBA00022660"/>
    </source>
</evidence>
<dbReference type="SUPFAM" id="SSF81442">
    <property type="entry name" value="Cytochrome c oxidase subunit I-like"/>
    <property type="match status" value="1"/>
</dbReference>
<dbReference type="eggNOG" id="arCOG01237">
    <property type="taxonomic scope" value="Archaea"/>
</dbReference>
<dbReference type="CDD" id="cd00919">
    <property type="entry name" value="Heme_Cu_Oxidase_I"/>
    <property type="match status" value="1"/>
</dbReference>
<dbReference type="PATRIC" id="fig|797114.5.peg.3277"/>
<evidence type="ECO:0000256" key="5">
    <source>
        <dbReference type="ARBA" id="ARBA00022692"/>
    </source>
</evidence>
<dbReference type="PROSITE" id="PS00078">
    <property type="entry name" value="COX2"/>
    <property type="match status" value="1"/>
</dbReference>
<dbReference type="Gene3D" id="1.10.287.90">
    <property type="match status" value="1"/>
</dbReference>
<dbReference type="InterPro" id="IPR008972">
    <property type="entry name" value="Cupredoxin"/>
</dbReference>
<dbReference type="PROSITE" id="PS50855">
    <property type="entry name" value="COX1"/>
    <property type="match status" value="1"/>
</dbReference>
<feature type="transmembrane region" description="Helical" evidence="14">
    <location>
        <begin position="667"/>
        <end position="689"/>
    </location>
</feature>
<dbReference type="SUPFAM" id="SSF49503">
    <property type="entry name" value="Cupredoxins"/>
    <property type="match status" value="1"/>
</dbReference>
<dbReference type="PANTHER" id="PTHR10422:SF18">
    <property type="entry name" value="CYTOCHROME C OXIDASE SUBUNIT 1"/>
    <property type="match status" value="1"/>
</dbReference>
<feature type="transmembrane region" description="Helical" evidence="14">
    <location>
        <begin position="397"/>
        <end position="419"/>
    </location>
</feature>
<feature type="domain" description="Cytochrome oxidase subunit II copper A binding" evidence="16">
    <location>
        <begin position="785"/>
        <end position="899"/>
    </location>
</feature>
<dbReference type="PROSITE" id="PS00077">
    <property type="entry name" value="COX1_CUB"/>
    <property type="match status" value="1"/>
</dbReference>
<evidence type="ECO:0000256" key="6">
    <source>
        <dbReference type="ARBA" id="ARBA00022723"/>
    </source>
</evidence>
<dbReference type="STRING" id="797114.C475_16129"/>
<dbReference type="SUPFAM" id="SSF81464">
    <property type="entry name" value="Cytochrome c oxidase subunit II-like, transmembrane region"/>
    <property type="match status" value="1"/>
</dbReference>
<dbReference type="InterPro" id="IPR002429">
    <property type="entry name" value="CcO_II-like_C"/>
</dbReference>
<feature type="transmembrane region" description="Helical" evidence="14">
    <location>
        <begin position="467"/>
        <end position="489"/>
    </location>
</feature>
<dbReference type="PRINTS" id="PR01165">
    <property type="entry name" value="CYCOXIDASEI"/>
</dbReference>
<keyword evidence="7" id="KW-1278">Translocase</keyword>
<keyword evidence="8 12" id="KW-0249">Electron transport</keyword>
<feature type="region of interest" description="Disordered" evidence="13">
    <location>
        <begin position="590"/>
        <end position="650"/>
    </location>
</feature>
<feature type="transmembrane region" description="Helical" evidence="14">
    <location>
        <begin position="161"/>
        <end position="178"/>
    </location>
</feature>
<dbReference type="InterPro" id="IPR011759">
    <property type="entry name" value="Cyt_c_oxidase_su2_TM_dom"/>
</dbReference>
<feature type="transmembrane region" description="Helical" evidence="14">
    <location>
        <begin position="749"/>
        <end position="768"/>
    </location>
</feature>
<evidence type="ECO:0000313" key="17">
    <source>
        <dbReference type="EMBL" id="ELZ23193.1"/>
    </source>
</evidence>
<organism evidence="17 18">
    <name type="scientific">Halosimplex carlsbadense 2-9-1</name>
    <dbReference type="NCBI Taxonomy" id="797114"/>
    <lineage>
        <taxon>Archaea</taxon>
        <taxon>Methanobacteriati</taxon>
        <taxon>Methanobacteriota</taxon>
        <taxon>Stenosarchaea group</taxon>
        <taxon>Halobacteria</taxon>
        <taxon>Halobacteriales</taxon>
        <taxon>Haloarculaceae</taxon>
        <taxon>Halosimplex</taxon>
    </lineage>
</organism>
<protein>
    <recommendedName>
        <fullName evidence="2">cytochrome-c oxidase</fullName>
        <ecNumber evidence="2">7.1.1.9</ecNumber>
    </recommendedName>
</protein>
<dbReference type="InterPro" id="IPR023616">
    <property type="entry name" value="Cyt_c_oxase-like_su1_dom"/>
</dbReference>
<dbReference type="EMBL" id="AOIU01000034">
    <property type="protein sequence ID" value="ELZ23193.1"/>
    <property type="molecule type" value="Genomic_DNA"/>
</dbReference>
<dbReference type="Proteomes" id="UP000011626">
    <property type="component" value="Unassembled WGS sequence"/>
</dbReference>
<keyword evidence="10" id="KW-0186">Copper</keyword>
<keyword evidence="6" id="KW-0479">Metal-binding</keyword>
<dbReference type="GO" id="GO:0020037">
    <property type="term" value="F:heme binding"/>
    <property type="evidence" value="ECO:0007669"/>
    <property type="project" value="InterPro"/>
</dbReference>